<organism evidence="2 3">
    <name type="scientific">Siccirubricoccus soli</name>
    <dbReference type="NCBI Taxonomy" id="2899147"/>
    <lineage>
        <taxon>Bacteria</taxon>
        <taxon>Pseudomonadati</taxon>
        <taxon>Pseudomonadota</taxon>
        <taxon>Alphaproteobacteria</taxon>
        <taxon>Acetobacterales</taxon>
        <taxon>Roseomonadaceae</taxon>
        <taxon>Siccirubricoccus</taxon>
    </lineage>
</organism>
<protein>
    <submittedName>
        <fullName evidence="2">Uncharacterized protein</fullName>
    </submittedName>
</protein>
<evidence type="ECO:0000313" key="2">
    <source>
        <dbReference type="EMBL" id="MCO6415690.1"/>
    </source>
</evidence>
<comment type="caution">
    <text evidence="2">The sequence shown here is derived from an EMBL/GenBank/DDBJ whole genome shotgun (WGS) entry which is preliminary data.</text>
</comment>
<accession>A0ABT1D339</accession>
<dbReference type="EMBL" id="JAFIRR010000030">
    <property type="protein sequence ID" value="MCO6415690.1"/>
    <property type="molecule type" value="Genomic_DNA"/>
</dbReference>
<feature type="region of interest" description="Disordered" evidence="1">
    <location>
        <begin position="1"/>
        <end position="25"/>
    </location>
</feature>
<dbReference type="RefSeq" id="WP_252952286.1">
    <property type="nucleotide sequence ID" value="NZ_JAFIRR010000030.1"/>
</dbReference>
<name>A0ABT1D339_9PROT</name>
<proteinExistence type="predicted"/>
<reference evidence="2 3" key="1">
    <citation type="submission" date="2021-12" db="EMBL/GenBank/DDBJ databases">
        <title>Siccirubricoccus leaddurans sp. nov., a high concentration Zn2+ tolerance bacterium.</title>
        <authorList>
            <person name="Cao Y."/>
        </authorList>
    </citation>
    <scope>NUCLEOTIDE SEQUENCE [LARGE SCALE GENOMIC DNA]</scope>
    <source>
        <strain evidence="2 3">KC 17139</strain>
    </source>
</reference>
<evidence type="ECO:0000313" key="3">
    <source>
        <dbReference type="Proteomes" id="UP001523392"/>
    </source>
</evidence>
<dbReference type="Proteomes" id="UP001523392">
    <property type="component" value="Unassembled WGS sequence"/>
</dbReference>
<gene>
    <name evidence="2" type="ORF">JYK14_05795</name>
</gene>
<evidence type="ECO:0000256" key="1">
    <source>
        <dbReference type="SAM" id="MobiDB-lite"/>
    </source>
</evidence>
<sequence length="109" mass="11443">MAKSSAIAPDTFRAKGEGDLSGTQSGAWVSVSGDFVIRLRTGAGGAWSGTVTLERTEDGGATADPVYIYDEPVQFTTNGARPWTEPEAGVKYRLTANLSAGSVSWRVSN</sequence>
<keyword evidence="3" id="KW-1185">Reference proteome</keyword>